<keyword evidence="1" id="KW-0802">TPR repeat</keyword>
<dbReference type="EMBL" id="SMBI01000023">
    <property type="protein sequence ID" value="TCU14207.1"/>
    <property type="molecule type" value="Genomic_DNA"/>
</dbReference>
<dbReference type="SUPFAM" id="SSF53335">
    <property type="entry name" value="S-adenosyl-L-methionine-dependent methyltransferases"/>
    <property type="match status" value="1"/>
</dbReference>
<dbReference type="FunFam" id="3.40.50.150:FF:000071">
    <property type="entry name" value="Protein arginine N-methyltransferase 7"/>
    <property type="match status" value="1"/>
</dbReference>
<name>A0AAX2QCK4_9HYPH</name>
<dbReference type="PROSITE" id="PS50005">
    <property type="entry name" value="TPR"/>
    <property type="match status" value="2"/>
</dbReference>
<dbReference type="PANTHER" id="PTHR11006:SF4">
    <property type="entry name" value="PROTEIN ARGININE N-METHYLTRANSFERASE 7"/>
    <property type="match status" value="1"/>
</dbReference>
<dbReference type="Gene3D" id="1.25.40.10">
    <property type="entry name" value="Tetratricopeptide repeat domain"/>
    <property type="match status" value="1"/>
</dbReference>
<dbReference type="SMART" id="SM00028">
    <property type="entry name" value="TPR"/>
    <property type="match status" value="3"/>
</dbReference>
<reference evidence="2 3" key="1">
    <citation type="submission" date="2019-03" db="EMBL/GenBank/DDBJ databases">
        <title>Genomic Encyclopedia of Type Strains, Phase IV (KMG-V): Genome sequencing to study the core and pangenomes of soil and plant-associated prokaryotes.</title>
        <authorList>
            <person name="Whitman W."/>
        </authorList>
    </citation>
    <scope>NUCLEOTIDE SEQUENCE [LARGE SCALE GENOMIC DNA]</scope>
    <source>
        <strain evidence="2 3">FB403</strain>
    </source>
</reference>
<dbReference type="SUPFAM" id="SSF48452">
    <property type="entry name" value="TPR-like"/>
    <property type="match status" value="1"/>
</dbReference>
<keyword evidence="2" id="KW-0808">Transferase</keyword>
<evidence type="ECO:0000313" key="3">
    <source>
        <dbReference type="Proteomes" id="UP000295021"/>
    </source>
</evidence>
<dbReference type="InterPro" id="IPR025799">
    <property type="entry name" value="Arg_MeTrfase"/>
</dbReference>
<protein>
    <submittedName>
        <fullName evidence="2">Type II protein arginine methyltransferase</fullName>
    </submittedName>
</protein>
<dbReference type="InterPro" id="IPR011990">
    <property type="entry name" value="TPR-like_helical_dom_sf"/>
</dbReference>
<dbReference type="Proteomes" id="UP000295021">
    <property type="component" value="Unassembled WGS sequence"/>
</dbReference>
<dbReference type="Gene3D" id="3.40.50.150">
    <property type="entry name" value="Vaccinia Virus protein VP39"/>
    <property type="match status" value="1"/>
</dbReference>
<dbReference type="Pfam" id="PF06325">
    <property type="entry name" value="PrmA"/>
    <property type="match status" value="1"/>
</dbReference>
<dbReference type="GO" id="GO:0042054">
    <property type="term" value="F:histone methyltransferase activity"/>
    <property type="evidence" value="ECO:0007669"/>
    <property type="project" value="TreeGrafter"/>
</dbReference>
<dbReference type="CDD" id="cd02440">
    <property type="entry name" value="AdoMet_MTases"/>
    <property type="match status" value="1"/>
</dbReference>
<comment type="caution">
    <text evidence="2">The sequence shown here is derived from an EMBL/GenBank/DDBJ whole genome shotgun (WGS) entry which is preliminary data.</text>
</comment>
<dbReference type="GO" id="GO:0016274">
    <property type="term" value="F:protein-arginine N-methyltransferase activity"/>
    <property type="evidence" value="ECO:0007669"/>
    <property type="project" value="InterPro"/>
</dbReference>
<sequence length="456" mass="49660">MTADSEVFALAQVRESLNQAMKFHAAGEIDRAEQYYRGVLKDRYRVLDVLPLLAGIAALRGDAEAAIAYWTDMLRIKPDHLVALLEKGALLLKRGDTVEAIGCFEDAAKASPNNPLVLNNLSVALARANRHDDALDGFRRMMQLQPENILPIHQARRLTSRIVPFWHIPMLNDVPRNEAFEAAITKAVAAHGTSAQILDIGAGSGLLSMMAARAGATNIVTCEAVPVIADTAKRIVAQNGFSGRIAVINKMSTDLVIGEDMENRADILVSEILSSDLLAEEVLNTFEDAHTRLISDEATIIPRAATAVGCLVESSVLSKYSFVDKVSGFDVSEFSALAANRLPVHGTMTDWKRLSSDIELLTIDLTRPKHAEEIRILDIPIISDGIATGVVQWMRIDLAEGIEFANHPDDYSDGGWLQVLHPFPKPINVQAGTMLKIIAGHDRNSLILMPAVSAQN</sequence>
<proteinExistence type="predicted"/>
<dbReference type="Gene3D" id="2.70.160.11">
    <property type="entry name" value="Hnrnp arginine n-methyltransferase1"/>
    <property type="match status" value="1"/>
</dbReference>
<keyword evidence="2" id="KW-0489">Methyltransferase</keyword>
<dbReference type="GO" id="GO:0032259">
    <property type="term" value="P:methylation"/>
    <property type="evidence" value="ECO:0007669"/>
    <property type="project" value="UniProtKB-KW"/>
</dbReference>
<organism evidence="2 3">
    <name type="scientific">Rhizobium laguerreae</name>
    <dbReference type="NCBI Taxonomy" id="1076926"/>
    <lineage>
        <taxon>Bacteria</taxon>
        <taxon>Pseudomonadati</taxon>
        <taxon>Pseudomonadota</taxon>
        <taxon>Alphaproteobacteria</taxon>
        <taxon>Hyphomicrobiales</taxon>
        <taxon>Rhizobiaceae</taxon>
        <taxon>Rhizobium/Agrobacterium group</taxon>
        <taxon>Rhizobium</taxon>
    </lineage>
</organism>
<dbReference type="AlphaFoldDB" id="A0AAX2QCK4"/>
<dbReference type="InterPro" id="IPR029063">
    <property type="entry name" value="SAM-dependent_MTases_sf"/>
</dbReference>
<evidence type="ECO:0000313" key="2">
    <source>
        <dbReference type="EMBL" id="TCU14207.1"/>
    </source>
</evidence>
<dbReference type="RefSeq" id="WP_132614577.1">
    <property type="nucleotide sequence ID" value="NZ_SMBI01000023.1"/>
</dbReference>
<dbReference type="Pfam" id="PF13432">
    <property type="entry name" value="TPR_16"/>
    <property type="match status" value="2"/>
</dbReference>
<accession>A0AAX2QCK4</accession>
<feature type="repeat" description="TPR" evidence="1">
    <location>
        <begin position="81"/>
        <end position="114"/>
    </location>
</feature>
<dbReference type="PROSITE" id="PS51678">
    <property type="entry name" value="SAM_MT_PRMT"/>
    <property type="match status" value="1"/>
</dbReference>
<dbReference type="InterPro" id="IPR019734">
    <property type="entry name" value="TPR_rpt"/>
</dbReference>
<gene>
    <name evidence="2" type="ORF">EV131_12324</name>
</gene>
<dbReference type="PANTHER" id="PTHR11006">
    <property type="entry name" value="PROTEIN ARGININE N-METHYLTRANSFERASE"/>
    <property type="match status" value="1"/>
</dbReference>
<feature type="repeat" description="TPR" evidence="1">
    <location>
        <begin position="115"/>
        <end position="148"/>
    </location>
</feature>
<evidence type="ECO:0000256" key="1">
    <source>
        <dbReference type="PROSITE-ProRule" id="PRU00339"/>
    </source>
</evidence>